<dbReference type="Proteomes" id="UP000615687">
    <property type="component" value="Unassembled WGS sequence"/>
</dbReference>
<evidence type="ECO:0000256" key="2">
    <source>
        <dbReference type="ARBA" id="ARBA00023015"/>
    </source>
</evidence>
<evidence type="ECO:0000256" key="3">
    <source>
        <dbReference type="ARBA" id="ARBA00023125"/>
    </source>
</evidence>
<reference evidence="6 7" key="1">
    <citation type="submission" date="2020-09" db="EMBL/GenBank/DDBJ databases">
        <title>The genome sequence of type strain Labrenzia polysiphoniae KACC 19711.</title>
        <authorList>
            <person name="Liu Y."/>
        </authorList>
    </citation>
    <scope>NUCLEOTIDE SEQUENCE [LARGE SCALE GENOMIC DNA]</scope>
    <source>
        <strain evidence="6 7">KACC 19711</strain>
    </source>
</reference>
<dbReference type="Pfam" id="PF03466">
    <property type="entry name" value="LysR_substrate"/>
    <property type="match status" value="1"/>
</dbReference>
<keyword evidence="4" id="KW-0804">Transcription</keyword>
<dbReference type="EMBL" id="JACYXJ010000009">
    <property type="protein sequence ID" value="MBD8878830.1"/>
    <property type="molecule type" value="Genomic_DNA"/>
</dbReference>
<dbReference type="InterPro" id="IPR036388">
    <property type="entry name" value="WH-like_DNA-bd_sf"/>
</dbReference>
<dbReference type="PRINTS" id="PR00039">
    <property type="entry name" value="HTHLYSR"/>
</dbReference>
<comment type="similarity">
    <text evidence="1">Belongs to the LysR transcriptional regulatory family.</text>
</comment>
<name>A0ABR9CG39_9HYPH</name>
<gene>
    <name evidence="6" type="ORF">IG617_21245</name>
</gene>
<accession>A0ABR9CG39</accession>
<dbReference type="SUPFAM" id="SSF46785">
    <property type="entry name" value="Winged helix' DNA-binding domain"/>
    <property type="match status" value="1"/>
</dbReference>
<evidence type="ECO:0000313" key="7">
    <source>
        <dbReference type="Proteomes" id="UP000615687"/>
    </source>
</evidence>
<dbReference type="InterPro" id="IPR000847">
    <property type="entry name" value="LysR_HTH_N"/>
</dbReference>
<evidence type="ECO:0000256" key="4">
    <source>
        <dbReference type="ARBA" id="ARBA00023163"/>
    </source>
</evidence>
<feature type="domain" description="HTH lysR-type" evidence="5">
    <location>
        <begin position="8"/>
        <end position="65"/>
    </location>
</feature>
<keyword evidence="2" id="KW-0805">Transcription regulation</keyword>
<keyword evidence="3" id="KW-0238">DNA-binding</keyword>
<organism evidence="6 7">
    <name type="scientific">Roseibium polysiphoniae</name>
    <dbReference type="NCBI Taxonomy" id="2571221"/>
    <lineage>
        <taxon>Bacteria</taxon>
        <taxon>Pseudomonadati</taxon>
        <taxon>Pseudomonadota</taxon>
        <taxon>Alphaproteobacteria</taxon>
        <taxon>Hyphomicrobiales</taxon>
        <taxon>Stappiaceae</taxon>
        <taxon>Roseibium</taxon>
    </lineage>
</organism>
<evidence type="ECO:0000259" key="5">
    <source>
        <dbReference type="PROSITE" id="PS50931"/>
    </source>
</evidence>
<dbReference type="SUPFAM" id="SSF53850">
    <property type="entry name" value="Periplasmic binding protein-like II"/>
    <property type="match status" value="1"/>
</dbReference>
<evidence type="ECO:0000256" key="1">
    <source>
        <dbReference type="ARBA" id="ARBA00009437"/>
    </source>
</evidence>
<dbReference type="Pfam" id="PF00126">
    <property type="entry name" value="HTH_1"/>
    <property type="match status" value="1"/>
</dbReference>
<dbReference type="PROSITE" id="PS50931">
    <property type="entry name" value="HTH_LYSR"/>
    <property type="match status" value="1"/>
</dbReference>
<keyword evidence="7" id="KW-1185">Reference proteome</keyword>
<dbReference type="InterPro" id="IPR058163">
    <property type="entry name" value="LysR-type_TF_proteobact-type"/>
</dbReference>
<evidence type="ECO:0000313" key="6">
    <source>
        <dbReference type="EMBL" id="MBD8878830.1"/>
    </source>
</evidence>
<comment type="caution">
    <text evidence="6">The sequence shown here is derived from an EMBL/GenBank/DDBJ whole genome shotgun (WGS) entry which is preliminary data.</text>
</comment>
<sequence>MNWQAISFDWNNARAFLATAEEGSFSAAARVLGLTQPTLGRQVAALEAELGVVLFERVGRSLKLTPFGTDLLDHVRGMAEAARCLSLAASGQAQSSDGKVCISASDLMAAYLLPELIGELRRREPGIHIEVLASNALSDLRQREADIALRHVRPDHPELIARLIREMCASFYASPRYLAEHGRPETFEDMASHALVGFVDDGVLLDHLNRSGVPVTSANIICNSADGNVAWQMVREGLGIGIMADDIAERCPDVERLFPGIDPFRYPLWLVTHRELNTSRRIRLVFDFLADAFKQPRPVKRRAADRPTLKTPART</sequence>
<dbReference type="Gene3D" id="3.40.190.290">
    <property type="match status" value="1"/>
</dbReference>
<dbReference type="InterPro" id="IPR036390">
    <property type="entry name" value="WH_DNA-bd_sf"/>
</dbReference>
<dbReference type="InterPro" id="IPR005119">
    <property type="entry name" value="LysR_subst-bd"/>
</dbReference>
<dbReference type="Gene3D" id="1.10.10.10">
    <property type="entry name" value="Winged helix-like DNA-binding domain superfamily/Winged helix DNA-binding domain"/>
    <property type="match status" value="1"/>
</dbReference>
<dbReference type="PANTHER" id="PTHR30537:SF3">
    <property type="entry name" value="TRANSCRIPTIONAL REGULATORY PROTEIN"/>
    <property type="match status" value="1"/>
</dbReference>
<dbReference type="RefSeq" id="WP_192111249.1">
    <property type="nucleotide sequence ID" value="NZ_JACYXJ010000009.1"/>
</dbReference>
<proteinExistence type="inferred from homology"/>
<protein>
    <submittedName>
        <fullName evidence="6">LysR family transcriptional regulator</fullName>
    </submittedName>
</protein>
<dbReference type="PANTHER" id="PTHR30537">
    <property type="entry name" value="HTH-TYPE TRANSCRIPTIONAL REGULATOR"/>
    <property type="match status" value="1"/>
</dbReference>